<evidence type="ECO:0000256" key="1">
    <source>
        <dbReference type="SAM" id="MobiDB-lite"/>
    </source>
</evidence>
<evidence type="ECO:0000313" key="4">
    <source>
        <dbReference type="Proteomes" id="UP000593880"/>
    </source>
</evidence>
<feature type="domain" description="Ice-binding protein C-terminal" evidence="2">
    <location>
        <begin position="69"/>
        <end position="94"/>
    </location>
</feature>
<feature type="region of interest" description="Disordered" evidence="1">
    <location>
        <begin position="1"/>
        <end position="21"/>
    </location>
</feature>
<dbReference type="NCBIfam" id="TIGR02595">
    <property type="entry name" value="PEP_CTERM"/>
    <property type="match status" value="1"/>
</dbReference>
<evidence type="ECO:0000259" key="2">
    <source>
        <dbReference type="Pfam" id="PF07589"/>
    </source>
</evidence>
<dbReference type="NCBIfam" id="NF035944">
    <property type="entry name" value="PEPxxWA-CTERM"/>
    <property type="match status" value="1"/>
</dbReference>
<protein>
    <recommendedName>
        <fullName evidence="2">Ice-binding protein C-terminal domain-containing protein</fullName>
    </recommendedName>
</protein>
<dbReference type="Proteomes" id="UP000593880">
    <property type="component" value="Chromosome"/>
</dbReference>
<feature type="compositionally biased region" description="Basic residues" evidence="1">
    <location>
        <begin position="9"/>
        <end position="21"/>
    </location>
</feature>
<gene>
    <name evidence="3" type="ORF">XH86_11615</name>
</gene>
<keyword evidence="4" id="KW-1185">Reference proteome</keyword>
<proteinExistence type="predicted"/>
<reference evidence="3 4" key="1">
    <citation type="submission" date="2018-06" db="EMBL/GenBank/DDBJ databases">
        <title>Comparative genomics of rhizobia nodulating Arachis hypogaea in China.</title>
        <authorList>
            <person name="Li Y."/>
        </authorList>
    </citation>
    <scope>NUCLEOTIDE SEQUENCE [LARGE SCALE GENOMIC DNA]</scope>
    <source>
        <strain evidence="3 4">CCBAU 51658</strain>
    </source>
</reference>
<dbReference type="Pfam" id="PF07589">
    <property type="entry name" value="PEP-CTERM"/>
    <property type="match status" value="1"/>
</dbReference>
<sequence>MREPGSGHARSRPAKLGPHHQAYHASGSQVIWVCLVTAPRYLPRESACLSTLDLFQGVSTSAGSTKVAAVPEPSTWAMMMLGFCGLGFMAYRRKQIGSALAVT</sequence>
<dbReference type="InterPro" id="IPR013424">
    <property type="entry name" value="Ice-binding_C"/>
</dbReference>
<accession>A0ABX6UDW7</accession>
<dbReference type="EMBL" id="CP030057">
    <property type="protein sequence ID" value="QOZ59312.1"/>
    <property type="molecule type" value="Genomic_DNA"/>
</dbReference>
<evidence type="ECO:0000313" key="3">
    <source>
        <dbReference type="EMBL" id="QOZ59312.1"/>
    </source>
</evidence>
<name>A0ABX6UDW7_9BRAD</name>
<organism evidence="3 4">
    <name type="scientific">Bradyrhizobium guangdongense</name>
    <dbReference type="NCBI Taxonomy" id="1325090"/>
    <lineage>
        <taxon>Bacteria</taxon>
        <taxon>Pseudomonadati</taxon>
        <taxon>Pseudomonadota</taxon>
        <taxon>Alphaproteobacteria</taxon>
        <taxon>Hyphomicrobiales</taxon>
        <taxon>Nitrobacteraceae</taxon>
        <taxon>Bradyrhizobium</taxon>
    </lineage>
</organism>